<reference evidence="1 2" key="1">
    <citation type="submission" date="2014-04" db="EMBL/GenBank/DDBJ databases">
        <authorList>
            <person name="Sears C."/>
            <person name="Carroll K."/>
            <person name="Sack B.R."/>
            <person name="Qadri F."/>
            <person name="Myers L.L."/>
            <person name="Chung G.-T."/>
            <person name="Escheverria P."/>
            <person name="Fraser C.M."/>
            <person name="Sadzewicz L."/>
            <person name="Shefchek K.A."/>
            <person name="Tallon L."/>
            <person name="Das S.P."/>
            <person name="Daugherty S."/>
            <person name="Mongodin E.F."/>
        </authorList>
    </citation>
    <scope>NUCLEOTIDE SEQUENCE [LARGE SCALE GENOMIC DNA]</scope>
    <source>
        <strain evidence="1 2">3975 RP4</strain>
    </source>
</reference>
<dbReference type="InterPro" id="IPR007298">
    <property type="entry name" value="Cu-R_lipoprotein_NlpE"/>
</dbReference>
<dbReference type="AlphaFoldDB" id="A0A069SM59"/>
<dbReference type="DNASU" id="5303226"/>
<dbReference type="GeneID" id="5303226"/>
<dbReference type="RefSeq" id="WP_005846092.1">
    <property type="nucleotide sequence ID" value="NZ_JNHM01000012.1"/>
</dbReference>
<gene>
    <name evidence="1" type="ORF">M099_1033</name>
</gene>
<evidence type="ECO:0000313" key="1">
    <source>
        <dbReference type="EMBL" id="KDS55736.1"/>
    </source>
</evidence>
<dbReference type="Gene3D" id="2.40.128.640">
    <property type="match status" value="1"/>
</dbReference>
<dbReference type="Proteomes" id="UP000027661">
    <property type="component" value="Unassembled WGS sequence"/>
</dbReference>
<dbReference type="Pfam" id="PF04170">
    <property type="entry name" value="NlpE"/>
    <property type="match status" value="1"/>
</dbReference>
<organism evidence="1 2">
    <name type="scientific">Phocaeicola vulgatus str. 3975 RP4</name>
    <dbReference type="NCBI Taxonomy" id="1339352"/>
    <lineage>
        <taxon>Bacteria</taxon>
        <taxon>Pseudomonadati</taxon>
        <taxon>Bacteroidota</taxon>
        <taxon>Bacteroidia</taxon>
        <taxon>Bacteroidales</taxon>
        <taxon>Bacteroidaceae</taxon>
        <taxon>Phocaeicola</taxon>
    </lineage>
</organism>
<sequence length="162" mass="17144">MKKVFIAAALAAMIVSCGSKGNKSAEIIAESESDSIFAVNDSTLGELQTYSYEGILPAADAEGINYQLTLQEAGQDSLGTYNLTTTYLGTKDGNQAFTDSGTVVTIIGIPNDSTAIVYQLISATPGHEKTNFLAEGDSALTMIGKDFKKAVSKLNYTLKKKL</sequence>
<comment type="caution">
    <text evidence="1">The sequence shown here is derived from an EMBL/GenBank/DDBJ whole genome shotgun (WGS) entry which is preliminary data.</text>
</comment>
<dbReference type="PATRIC" id="fig|1339352.3.peg.1000"/>
<dbReference type="PROSITE" id="PS51257">
    <property type="entry name" value="PROKAR_LIPOPROTEIN"/>
    <property type="match status" value="1"/>
</dbReference>
<name>A0A069SM59_PHOVU</name>
<protein>
    <submittedName>
        <fullName evidence="1">NlpE N-terminal domain protein</fullName>
    </submittedName>
</protein>
<evidence type="ECO:0000313" key="2">
    <source>
        <dbReference type="Proteomes" id="UP000027661"/>
    </source>
</evidence>
<proteinExistence type="predicted"/>
<accession>A0A069SM59</accession>
<dbReference type="EMBL" id="JNHM01000012">
    <property type="protein sequence ID" value="KDS55736.1"/>
    <property type="molecule type" value="Genomic_DNA"/>
</dbReference>